<sequence length="73" mass="7913">MKLSDLKENEAAVISALGDVPSGRIRLRDLGFCEGETVACLFVGAFREISVYEVKDTAVALRKGDAERIEVAL</sequence>
<dbReference type="AlphaFoldDB" id="A0A9D1MVC0"/>
<dbReference type="EMBL" id="DVNM01000028">
    <property type="protein sequence ID" value="HIU69385.1"/>
    <property type="molecule type" value="Genomic_DNA"/>
</dbReference>
<dbReference type="InterPro" id="IPR007167">
    <property type="entry name" value="Fe-transptr_FeoA-like"/>
</dbReference>
<feature type="domain" description="Ferrous iron transporter FeoA-like" evidence="2">
    <location>
        <begin position="1"/>
        <end position="73"/>
    </location>
</feature>
<dbReference type="Gene3D" id="2.30.30.90">
    <property type="match status" value="1"/>
</dbReference>
<evidence type="ECO:0000259" key="2">
    <source>
        <dbReference type="SMART" id="SM00899"/>
    </source>
</evidence>
<name>A0A9D1MVC0_9FIRM</name>
<dbReference type="Pfam" id="PF04023">
    <property type="entry name" value="FeoA"/>
    <property type="match status" value="1"/>
</dbReference>
<gene>
    <name evidence="3" type="ORF">IAD23_05435</name>
</gene>
<dbReference type="Proteomes" id="UP000824125">
    <property type="component" value="Unassembled WGS sequence"/>
</dbReference>
<dbReference type="InterPro" id="IPR038157">
    <property type="entry name" value="FeoA_core_dom"/>
</dbReference>
<proteinExistence type="predicted"/>
<evidence type="ECO:0000313" key="3">
    <source>
        <dbReference type="EMBL" id="HIU69385.1"/>
    </source>
</evidence>
<dbReference type="GO" id="GO:0046914">
    <property type="term" value="F:transition metal ion binding"/>
    <property type="evidence" value="ECO:0007669"/>
    <property type="project" value="InterPro"/>
</dbReference>
<reference evidence="3" key="2">
    <citation type="journal article" date="2021" name="PeerJ">
        <title>Extensive microbial diversity within the chicken gut microbiome revealed by metagenomics and culture.</title>
        <authorList>
            <person name="Gilroy R."/>
            <person name="Ravi A."/>
            <person name="Getino M."/>
            <person name="Pursley I."/>
            <person name="Horton D.L."/>
            <person name="Alikhan N.F."/>
            <person name="Baker D."/>
            <person name="Gharbi K."/>
            <person name="Hall N."/>
            <person name="Watson M."/>
            <person name="Adriaenssens E.M."/>
            <person name="Foster-Nyarko E."/>
            <person name="Jarju S."/>
            <person name="Secka A."/>
            <person name="Antonio M."/>
            <person name="Oren A."/>
            <person name="Chaudhuri R.R."/>
            <person name="La Ragione R."/>
            <person name="Hildebrand F."/>
            <person name="Pallen M.J."/>
        </authorList>
    </citation>
    <scope>NUCLEOTIDE SEQUENCE</scope>
    <source>
        <strain evidence="3">CHK176-6737</strain>
    </source>
</reference>
<dbReference type="SMART" id="SM00899">
    <property type="entry name" value="FeoA"/>
    <property type="match status" value="1"/>
</dbReference>
<accession>A0A9D1MVC0</accession>
<comment type="caution">
    <text evidence="3">The sequence shown here is derived from an EMBL/GenBank/DDBJ whole genome shotgun (WGS) entry which is preliminary data.</text>
</comment>
<reference evidence="3" key="1">
    <citation type="submission" date="2020-10" db="EMBL/GenBank/DDBJ databases">
        <authorList>
            <person name="Gilroy R."/>
        </authorList>
    </citation>
    <scope>NUCLEOTIDE SEQUENCE</scope>
    <source>
        <strain evidence="3">CHK176-6737</strain>
    </source>
</reference>
<keyword evidence="1" id="KW-0408">Iron</keyword>
<evidence type="ECO:0000313" key="4">
    <source>
        <dbReference type="Proteomes" id="UP000824125"/>
    </source>
</evidence>
<dbReference type="InterPro" id="IPR008988">
    <property type="entry name" value="Transcriptional_repressor_C"/>
</dbReference>
<evidence type="ECO:0000256" key="1">
    <source>
        <dbReference type="ARBA" id="ARBA00023004"/>
    </source>
</evidence>
<dbReference type="SUPFAM" id="SSF50037">
    <property type="entry name" value="C-terminal domain of transcriptional repressors"/>
    <property type="match status" value="1"/>
</dbReference>
<protein>
    <submittedName>
        <fullName evidence="3">Ferrous iron transport protein A</fullName>
    </submittedName>
</protein>
<organism evidence="3 4">
    <name type="scientific">Candidatus Scybalenecus merdavium</name>
    <dbReference type="NCBI Taxonomy" id="2840939"/>
    <lineage>
        <taxon>Bacteria</taxon>
        <taxon>Bacillati</taxon>
        <taxon>Bacillota</taxon>
        <taxon>Clostridia</taxon>
        <taxon>Eubacteriales</taxon>
        <taxon>Oscillospiraceae</taxon>
        <taxon>Oscillospiraceae incertae sedis</taxon>
        <taxon>Candidatus Scybalenecus</taxon>
    </lineage>
</organism>